<sequence length="55" mass="6278">MKTNAGFKLSKTTKAMLGLMPFKTNDQRHAFRHMMIEGQVAANTVVKNVKDRKEQ</sequence>
<name>A0A6J5T3H8_9CAUD</name>
<evidence type="ECO:0000313" key="1">
    <source>
        <dbReference type="EMBL" id="CAB4221551.1"/>
    </source>
</evidence>
<organism evidence="1">
    <name type="scientific">uncultured Caudovirales phage</name>
    <dbReference type="NCBI Taxonomy" id="2100421"/>
    <lineage>
        <taxon>Viruses</taxon>
        <taxon>Duplodnaviria</taxon>
        <taxon>Heunggongvirae</taxon>
        <taxon>Uroviricota</taxon>
        <taxon>Caudoviricetes</taxon>
        <taxon>Peduoviridae</taxon>
        <taxon>Maltschvirus</taxon>
        <taxon>Maltschvirus maltsch</taxon>
    </lineage>
</organism>
<accession>A0A6J5T3H8</accession>
<protein>
    <submittedName>
        <fullName evidence="1">Uncharacterized protein</fullName>
    </submittedName>
</protein>
<reference evidence="1" key="1">
    <citation type="submission" date="2020-05" db="EMBL/GenBank/DDBJ databases">
        <authorList>
            <person name="Chiriac C."/>
            <person name="Salcher M."/>
            <person name="Ghai R."/>
            <person name="Kavagutti S V."/>
        </authorList>
    </citation>
    <scope>NUCLEOTIDE SEQUENCE</scope>
</reference>
<dbReference type="EMBL" id="LR797503">
    <property type="protein sequence ID" value="CAB4221551.1"/>
    <property type="molecule type" value="Genomic_DNA"/>
</dbReference>
<proteinExistence type="predicted"/>
<gene>
    <name evidence="1" type="ORF">UFOVP1636_362</name>
</gene>